<evidence type="ECO:0000256" key="1">
    <source>
        <dbReference type="SAM" id="MobiDB-lite"/>
    </source>
</evidence>
<dbReference type="EMBL" id="JAJSOF020000003">
    <property type="protein sequence ID" value="KAJ4449730.1"/>
    <property type="molecule type" value="Genomic_DNA"/>
</dbReference>
<sequence>MAGLREGGNEPPGSLKARNVRQNDGGIERSHHFDIANLDHSSLKALFLCFQATKLQQRAQNLGPRLLFSIGGNIIIRIPDVDRGEVDLRNLLGVLLETNDDDLYRIGTEDEILNKLYCRSEFDVQ</sequence>
<keyword evidence="3" id="KW-1185">Reference proteome</keyword>
<proteinExistence type="predicted"/>
<evidence type="ECO:0000313" key="2">
    <source>
        <dbReference type="EMBL" id="KAJ4449730.1"/>
    </source>
</evidence>
<organism evidence="2 3">
    <name type="scientific">Periplaneta americana</name>
    <name type="common">American cockroach</name>
    <name type="synonym">Blatta americana</name>
    <dbReference type="NCBI Taxonomy" id="6978"/>
    <lineage>
        <taxon>Eukaryota</taxon>
        <taxon>Metazoa</taxon>
        <taxon>Ecdysozoa</taxon>
        <taxon>Arthropoda</taxon>
        <taxon>Hexapoda</taxon>
        <taxon>Insecta</taxon>
        <taxon>Pterygota</taxon>
        <taxon>Neoptera</taxon>
        <taxon>Polyneoptera</taxon>
        <taxon>Dictyoptera</taxon>
        <taxon>Blattodea</taxon>
        <taxon>Blattoidea</taxon>
        <taxon>Blattidae</taxon>
        <taxon>Blattinae</taxon>
        <taxon>Periplaneta</taxon>
    </lineage>
</organism>
<accession>A0ABQ8TWS1</accession>
<reference evidence="2 3" key="1">
    <citation type="journal article" date="2022" name="Allergy">
        <title>Genome assembly and annotation of Periplaneta americana reveal a comprehensive cockroach allergen profile.</title>
        <authorList>
            <person name="Wang L."/>
            <person name="Xiong Q."/>
            <person name="Saelim N."/>
            <person name="Wang L."/>
            <person name="Nong W."/>
            <person name="Wan A.T."/>
            <person name="Shi M."/>
            <person name="Liu X."/>
            <person name="Cao Q."/>
            <person name="Hui J.H.L."/>
            <person name="Sookrung N."/>
            <person name="Leung T.F."/>
            <person name="Tungtrongchitr A."/>
            <person name="Tsui S.K.W."/>
        </authorList>
    </citation>
    <scope>NUCLEOTIDE SEQUENCE [LARGE SCALE GENOMIC DNA]</scope>
    <source>
        <strain evidence="2">PWHHKU_190912</strain>
    </source>
</reference>
<protein>
    <submittedName>
        <fullName evidence="2">Uncharacterized protein</fullName>
    </submittedName>
</protein>
<dbReference type="Proteomes" id="UP001148838">
    <property type="component" value="Unassembled WGS sequence"/>
</dbReference>
<evidence type="ECO:0000313" key="3">
    <source>
        <dbReference type="Proteomes" id="UP001148838"/>
    </source>
</evidence>
<feature type="region of interest" description="Disordered" evidence="1">
    <location>
        <begin position="1"/>
        <end position="20"/>
    </location>
</feature>
<gene>
    <name evidence="2" type="ORF">ANN_01134</name>
</gene>
<name>A0ABQ8TWS1_PERAM</name>
<comment type="caution">
    <text evidence="2">The sequence shown here is derived from an EMBL/GenBank/DDBJ whole genome shotgun (WGS) entry which is preliminary data.</text>
</comment>